<evidence type="ECO:0000313" key="4">
    <source>
        <dbReference type="EMBL" id="MFD2263996.1"/>
    </source>
</evidence>
<evidence type="ECO:0000313" key="5">
    <source>
        <dbReference type="Proteomes" id="UP001597295"/>
    </source>
</evidence>
<proteinExistence type="inferred from homology"/>
<dbReference type="InterPro" id="IPR002347">
    <property type="entry name" value="SDR_fam"/>
</dbReference>
<dbReference type="PRINTS" id="PR00081">
    <property type="entry name" value="GDHRDH"/>
</dbReference>
<feature type="domain" description="NAD-dependent epimerase/dehydratase" evidence="3">
    <location>
        <begin position="7"/>
        <end position="245"/>
    </location>
</feature>
<sequence>MLKNQTILITGGAGFIGSTIAQRLVDENDVIVFDNMSRNALKDSPVAGHPRLTVVQGDVLDEAAVTKVVGSADYIVHAAGVAGIDTVGRKPVNTMRVNMVGSANVLEAAAQTGRAKRVLCFSTSEVFGQHAMGATETDRTVIGAVGEARWTYAVSKLAEEHLAIAYHKQMGLGTSVVRPFNVYGPGQVGEGALRTFIQRALRNETIEIHGNGTQIRAWCYVDDMVDGALAALTLPQAIGESFNIGNARSVETIYGLANTVIRVLGSKSEITFIRKDYADVELRVPSIGKAKDMLGFEAQVSLEEGIRRTADFIKASL</sequence>
<name>A0ABW5DU21_9PROT</name>
<dbReference type="RefSeq" id="WP_379877038.1">
    <property type="nucleotide sequence ID" value="NZ_JBHUIP010000012.1"/>
</dbReference>
<evidence type="ECO:0000256" key="2">
    <source>
        <dbReference type="ARBA" id="ARBA00007637"/>
    </source>
</evidence>
<evidence type="ECO:0000256" key="1">
    <source>
        <dbReference type="ARBA" id="ARBA00005125"/>
    </source>
</evidence>
<comment type="similarity">
    <text evidence="2">Belongs to the NAD(P)-dependent epimerase/dehydratase family.</text>
</comment>
<comment type="caution">
    <text evidence="4">The sequence shown here is derived from an EMBL/GenBank/DDBJ whole genome shotgun (WGS) entry which is preliminary data.</text>
</comment>
<dbReference type="PANTHER" id="PTHR43000">
    <property type="entry name" value="DTDP-D-GLUCOSE 4,6-DEHYDRATASE-RELATED"/>
    <property type="match status" value="1"/>
</dbReference>
<dbReference type="InterPro" id="IPR036291">
    <property type="entry name" value="NAD(P)-bd_dom_sf"/>
</dbReference>
<gene>
    <name evidence="4" type="ORF">ACFSM5_13930</name>
</gene>
<organism evidence="4 5">
    <name type="scientific">Lacibacterium aquatile</name>
    <dbReference type="NCBI Taxonomy" id="1168082"/>
    <lineage>
        <taxon>Bacteria</taxon>
        <taxon>Pseudomonadati</taxon>
        <taxon>Pseudomonadota</taxon>
        <taxon>Alphaproteobacteria</taxon>
        <taxon>Rhodospirillales</taxon>
        <taxon>Rhodospirillaceae</taxon>
    </lineage>
</organism>
<keyword evidence="5" id="KW-1185">Reference proteome</keyword>
<dbReference type="Gene3D" id="3.40.50.720">
    <property type="entry name" value="NAD(P)-binding Rossmann-like Domain"/>
    <property type="match status" value="1"/>
</dbReference>
<protein>
    <submittedName>
        <fullName evidence="4">NAD-dependent epimerase/dehydratase family protein</fullName>
    </submittedName>
</protein>
<dbReference type="Pfam" id="PF01370">
    <property type="entry name" value="Epimerase"/>
    <property type="match status" value="1"/>
</dbReference>
<reference evidence="5" key="1">
    <citation type="journal article" date="2019" name="Int. J. Syst. Evol. Microbiol.">
        <title>The Global Catalogue of Microorganisms (GCM) 10K type strain sequencing project: providing services to taxonomists for standard genome sequencing and annotation.</title>
        <authorList>
            <consortium name="The Broad Institute Genomics Platform"/>
            <consortium name="The Broad Institute Genome Sequencing Center for Infectious Disease"/>
            <person name="Wu L."/>
            <person name="Ma J."/>
        </authorList>
    </citation>
    <scope>NUCLEOTIDE SEQUENCE [LARGE SCALE GENOMIC DNA]</scope>
    <source>
        <strain evidence="5">CGMCC 1.19062</strain>
    </source>
</reference>
<dbReference type="SUPFAM" id="SSF51735">
    <property type="entry name" value="NAD(P)-binding Rossmann-fold domains"/>
    <property type="match status" value="1"/>
</dbReference>
<dbReference type="EMBL" id="JBHUIP010000012">
    <property type="protein sequence ID" value="MFD2263996.1"/>
    <property type="molecule type" value="Genomic_DNA"/>
</dbReference>
<dbReference type="Proteomes" id="UP001597295">
    <property type="component" value="Unassembled WGS sequence"/>
</dbReference>
<evidence type="ECO:0000259" key="3">
    <source>
        <dbReference type="Pfam" id="PF01370"/>
    </source>
</evidence>
<dbReference type="InterPro" id="IPR001509">
    <property type="entry name" value="Epimerase_deHydtase"/>
</dbReference>
<accession>A0ABW5DU21</accession>
<comment type="pathway">
    <text evidence="1">Bacterial outer membrane biogenesis; LPS O-antigen biosynthesis.</text>
</comment>